<feature type="compositionally biased region" description="Basic and acidic residues" evidence="1">
    <location>
        <begin position="164"/>
        <end position="181"/>
    </location>
</feature>
<accession>A0AAV1CAF0</accession>
<evidence type="ECO:0000259" key="3">
    <source>
        <dbReference type="Pfam" id="PF22910"/>
    </source>
</evidence>
<feature type="compositionally biased region" description="Polar residues" evidence="1">
    <location>
        <begin position="347"/>
        <end position="359"/>
    </location>
</feature>
<sequence length="1035" mass="114545">MTTQTAKIRLVKCPRCRHLLPEPEIPVYKCGGCGAVLQAKIRRTNTQNTVLNHDRSDATGEGRLDSIQDEKRTNGPTEEAPVSEKAESSSDSGSNGKQVNGLIQETSSERGEHSVSNSSTSNQDYCMNKETTARGESSSIIDSNGSEDTCQNPKNPSSAGKPDVSNERKENGFHDYNEKMPGDQTFSPEPEDQELTAETKERVEQFVCDYTGEPNSQDYENDTRDSDRNCISGGSFSEDFYSSVEFLCHETEGSSPEQAPNISGNETNRGSGQVDRVDQTESKNCMSELPDHHNFLSELSSPHEGRKGHDDLTSSKGGTFEEGGEDIHLARRVGSNGGCKSEDHQVEFSQDANSSNEVPLSTDIVPSMSSPRLDADAPVNDDIRVQTIKSLEKKETGSLDADENPINGRILSDNVDSFDDLNLGASQRLTSPAFEPNGITDSPDSLPGGSSAEFDPKHRVLSKSPTKCYYGHDSSASSYDGFEDKIPNRLAKPPRRKFKAANSKNSNGLHKEDGPWANDSQTENLEMQYKPTKGPGLNEMQSNLSEIRYQARKPPIMPEKSHPTMKYRTNLDNLHDPRSSGLSIGSRMREDKDEHISTVPFIPMYLQTGQRKASTAPYSLDSFKHYSAIGSSDVPSYAEPDKMELLRMVNELKEELSRIQISNSRFPLTVAGEDMYTPTYYNHHLRPLTDMPSNLSYSRYARRYSQERGLAHLNQPSRMAFSGDAADYMRHVDCACLNCHPQDWHYSVQLPSHTVCCNKVHCRGHSNNCYNSPCSTSSSPHRCKSSEFSVWDHDTMSGDQRHRDSGIRDLQLKERYQSKRHVRPVAGGNPIIACYNCSALLQLPADFLLLGRRYHKLRCNACGKVLKFALQSGKHIVPSIPEALAPPPSMVDYSSESIARGNHASAAHSLDNVDVDPVSFSEDYGVSFERSYSTEADPSVLPPPRHLVERNSCAKKKSSGDTVTTVEDRKMKSVMEYQKMPSKSLENFGAMEGEPSSRRSKGRKSSSEIKEISGNGGSPLHRLMGYSSPSAVMKN</sequence>
<feature type="compositionally biased region" description="Polar residues" evidence="1">
    <location>
        <begin position="114"/>
        <end position="125"/>
    </location>
</feature>
<dbReference type="InterPro" id="IPR040244">
    <property type="entry name" value="EDR4-like"/>
</dbReference>
<feature type="region of interest" description="Disordered" evidence="1">
    <location>
        <begin position="427"/>
        <end position="467"/>
    </location>
</feature>
<name>A0AAV1CAF0_OLDCO</name>
<feature type="compositionally biased region" description="Polar residues" evidence="1">
    <location>
        <begin position="134"/>
        <end position="158"/>
    </location>
</feature>
<organism evidence="4 5">
    <name type="scientific">Oldenlandia corymbosa var. corymbosa</name>
    <dbReference type="NCBI Taxonomy" id="529605"/>
    <lineage>
        <taxon>Eukaryota</taxon>
        <taxon>Viridiplantae</taxon>
        <taxon>Streptophyta</taxon>
        <taxon>Embryophyta</taxon>
        <taxon>Tracheophyta</taxon>
        <taxon>Spermatophyta</taxon>
        <taxon>Magnoliopsida</taxon>
        <taxon>eudicotyledons</taxon>
        <taxon>Gunneridae</taxon>
        <taxon>Pentapetalae</taxon>
        <taxon>asterids</taxon>
        <taxon>lamiids</taxon>
        <taxon>Gentianales</taxon>
        <taxon>Rubiaceae</taxon>
        <taxon>Rubioideae</taxon>
        <taxon>Spermacoceae</taxon>
        <taxon>Hedyotis-Oldenlandia complex</taxon>
        <taxon>Oldenlandia</taxon>
    </lineage>
</organism>
<feature type="region of interest" description="Disordered" evidence="1">
    <location>
        <begin position="247"/>
        <end position="380"/>
    </location>
</feature>
<feature type="domain" description="Enhanced disease resistance 4-like N-terminal" evidence="3">
    <location>
        <begin position="7"/>
        <end position="39"/>
    </location>
</feature>
<feature type="region of interest" description="Disordered" evidence="1">
    <location>
        <begin position="48"/>
        <end position="99"/>
    </location>
</feature>
<reference evidence="4" key="1">
    <citation type="submission" date="2023-03" db="EMBL/GenBank/DDBJ databases">
        <authorList>
            <person name="Julca I."/>
        </authorList>
    </citation>
    <scope>NUCLEOTIDE SEQUENCE</scope>
</reference>
<evidence type="ECO:0000313" key="4">
    <source>
        <dbReference type="EMBL" id="CAI9091905.1"/>
    </source>
</evidence>
<dbReference type="PANTHER" id="PTHR31105:SF38">
    <property type="entry name" value="PROTEIN ENHANCED DISEASE RESISTANCE 4"/>
    <property type="match status" value="1"/>
</dbReference>
<dbReference type="Pfam" id="PF22910">
    <property type="entry name" value="EDR4-like_1st"/>
    <property type="match status" value="1"/>
</dbReference>
<dbReference type="Pfam" id="PF11331">
    <property type="entry name" value="Zn_ribbon_12"/>
    <property type="match status" value="1"/>
</dbReference>
<feature type="region of interest" description="Disordered" evidence="1">
    <location>
        <begin position="976"/>
        <end position="1035"/>
    </location>
</feature>
<feature type="region of interest" description="Disordered" evidence="1">
    <location>
        <begin position="106"/>
        <end position="125"/>
    </location>
</feature>
<dbReference type="InterPro" id="IPR021480">
    <property type="entry name" value="Zinc_ribbon_12"/>
</dbReference>
<dbReference type="InterPro" id="IPR055126">
    <property type="entry name" value="EDR4-like_N"/>
</dbReference>
<feature type="region of interest" description="Disordered" evidence="1">
    <location>
        <begin position="951"/>
        <end position="970"/>
    </location>
</feature>
<evidence type="ECO:0000313" key="5">
    <source>
        <dbReference type="Proteomes" id="UP001161247"/>
    </source>
</evidence>
<feature type="compositionally biased region" description="Basic and acidic residues" evidence="1">
    <location>
        <begin position="52"/>
        <end position="73"/>
    </location>
</feature>
<dbReference type="Proteomes" id="UP001161247">
    <property type="component" value="Chromosome 1"/>
</dbReference>
<feature type="region of interest" description="Disordered" evidence="1">
    <location>
        <begin position="568"/>
        <end position="590"/>
    </location>
</feature>
<feature type="compositionally biased region" description="Polar residues" evidence="1">
    <location>
        <begin position="253"/>
        <end position="271"/>
    </location>
</feature>
<keyword evidence="5" id="KW-1185">Reference proteome</keyword>
<gene>
    <name evidence="4" type="ORF">OLC1_LOCUS3711</name>
</gene>
<feature type="domain" description="Probable zinc-ribbon" evidence="2">
    <location>
        <begin position="826"/>
        <end position="870"/>
    </location>
</feature>
<feature type="compositionally biased region" description="Basic and acidic residues" evidence="1">
    <location>
        <begin position="289"/>
        <end position="313"/>
    </location>
</feature>
<dbReference type="EMBL" id="OX459118">
    <property type="protein sequence ID" value="CAI9091905.1"/>
    <property type="molecule type" value="Genomic_DNA"/>
</dbReference>
<feature type="region of interest" description="Disordered" evidence="1">
    <location>
        <begin position="131"/>
        <end position="234"/>
    </location>
</feature>
<evidence type="ECO:0000256" key="1">
    <source>
        <dbReference type="SAM" id="MobiDB-lite"/>
    </source>
</evidence>
<dbReference type="AlphaFoldDB" id="A0AAV1CAF0"/>
<feature type="region of interest" description="Disordered" evidence="1">
    <location>
        <begin position="479"/>
        <end position="519"/>
    </location>
</feature>
<dbReference type="GO" id="GO:1900150">
    <property type="term" value="P:regulation of defense response to fungus"/>
    <property type="evidence" value="ECO:0007669"/>
    <property type="project" value="InterPro"/>
</dbReference>
<evidence type="ECO:0000259" key="2">
    <source>
        <dbReference type="Pfam" id="PF11331"/>
    </source>
</evidence>
<proteinExistence type="predicted"/>
<protein>
    <submittedName>
        <fullName evidence="4">OLC1v1027016C1</fullName>
    </submittedName>
</protein>
<dbReference type="PANTHER" id="PTHR31105">
    <property type="entry name" value="EXTRA-LARGE G-PROTEIN-LIKE"/>
    <property type="match status" value="1"/>
</dbReference>